<evidence type="ECO:0000259" key="2">
    <source>
        <dbReference type="Pfam" id="PF14420"/>
    </source>
</evidence>
<keyword evidence="4" id="KW-1185">Reference proteome</keyword>
<reference evidence="3 4" key="1">
    <citation type="journal article" date="2024" name="J. Plant Pathol.">
        <title>Sequence and assembly of the genome of Seiridium unicorne, isolate CBS 538.82, causal agent of cypress canker disease.</title>
        <authorList>
            <person name="Scali E."/>
            <person name="Rocca G.D."/>
            <person name="Danti R."/>
            <person name="Garbelotto M."/>
            <person name="Barberini S."/>
            <person name="Baroncelli R."/>
            <person name="Emiliani G."/>
        </authorList>
    </citation>
    <scope>NUCLEOTIDE SEQUENCE [LARGE SCALE GENOMIC DNA]</scope>
    <source>
        <strain evidence="3 4">BM-138-508</strain>
    </source>
</reference>
<dbReference type="PANTHER" id="PTHR38788">
    <property type="entry name" value="CLR5 DOMAIN-CONTAINING PROTEIN"/>
    <property type="match status" value="1"/>
</dbReference>
<dbReference type="InterPro" id="IPR025676">
    <property type="entry name" value="Clr5_dom"/>
</dbReference>
<feature type="region of interest" description="Disordered" evidence="1">
    <location>
        <begin position="1"/>
        <end position="25"/>
    </location>
</feature>
<sequence length="471" mass="53804">MSEWPLPPTCTAGTGVQGKPLAGASASTGEWARHRPIITRLYHDENRKLEDVMEIMATRYSFQATKRMYKKKICDWAISKKLKEDDVLQILRICTFRNRQDLPVSFSVRGKRIHESRLRRYIDRNPRVMKRFHQGAAPAAESVQAATYRTFSLLDNWENQSEDDRSHSLEQLLWSMRLYIQGCFDTAVWAHDGVGCWSAKSTPKKDLELHDAWHLPFVGIIGAMMQKDGSGNLNDHLNQYFDNLSPLVKAHPPFLLAALIGMLFRLQQVQQHRISTILLRHVIDLSTIYHGAEHGLSRVVQYLYNLITTYGSDVYWFERSLDLVVGYFENQTGEENAISMFLSTIQMAVSVLGRGLVQNWTKAMTRHARALTRDFPDIGSAMDKTDGDPWNLGYLKDERFPPAARKILQAAQFEPPIDSEDAGWQGPSWRTNAMALAKRHYRFHLSPAMIVPGVFPVVMDYFNVVSKAICT</sequence>
<evidence type="ECO:0000256" key="1">
    <source>
        <dbReference type="SAM" id="MobiDB-lite"/>
    </source>
</evidence>
<accession>A0ABR2UFH4</accession>
<dbReference type="PANTHER" id="PTHR38788:SF3">
    <property type="entry name" value="CLR5 DOMAIN-CONTAINING PROTEIN"/>
    <property type="match status" value="1"/>
</dbReference>
<dbReference type="Proteomes" id="UP001408356">
    <property type="component" value="Unassembled WGS sequence"/>
</dbReference>
<feature type="domain" description="Clr5" evidence="2">
    <location>
        <begin position="29"/>
        <end position="80"/>
    </location>
</feature>
<evidence type="ECO:0000313" key="3">
    <source>
        <dbReference type="EMBL" id="KAK9413375.1"/>
    </source>
</evidence>
<name>A0ABR2UFH4_9PEZI</name>
<comment type="caution">
    <text evidence="3">The sequence shown here is derived from an EMBL/GenBank/DDBJ whole genome shotgun (WGS) entry which is preliminary data.</text>
</comment>
<dbReference type="EMBL" id="JARVKF010000440">
    <property type="protein sequence ID" value="KAK9413375.1"/>
    <property type="molecule type" value="Genomic_DNA"/>
</dbReference>
<proteinExistence type="predicted"/>
<protein>
    <recommendedName>
        <fullName evidence="2">Clr5 domain-containing protein</fullName>
    </recommendedName>
</protein>
<evidence type="ECO:0000313" key="4">
    <source>
        <dbReference type="Proteomes" id="UP001408356"/>
    </source>
</evidence>
<gene>
    <name evidence="3" type="ORF">SUNI508_02574</name>
</gene>
<dbReference type="Pfam" id="PF14420">
    <property type="entry name" value="Clr5"/>
    <property type="match status" value="1"/>
</dbReference>
<organism evidence="3 4">
    <name type="scientific">Seiridium unicorne</name>
    <dbReference type="NCBI Taxonomy" id="138068"/>
    <lineage>
        <taxon>Eukaryota</taxon>
        <taxon>Fungi</taxon>
        <taxon>Dikarya</taxon>
        <taxon>Ascomycota</taxon>
        <taxon>Pezizomycotina</taxon>
        <taxon>Sordariomycetes</taxon>
        <taxon>Xylariomycetidae</taxon>
        <taxon>Amphisphaeriales</taxon>
        <taxon>Sporocadaceae</taxon>
        <taxon>Seiridium</taxon>
    </lineage>
</organism>